<organism evidence="9 10">
    <name type="scientific">Candidatus Magasanikbacteria bacterium RIFCSPHIGHO2_02_FULL_51_14</name>
    <dbReference type="NCBI Taxonomy" id="1798683"/>
    <lineage>
        <taxon>Bacteria</taxon>
        <taxon>Candidatus Magasanikiibacteriota</taxon>
    </lineage>
</organism>
<dbReference type="InterPro" id="IPR004095">
    <property type="entry name" value="TGS"/>
</dbReference>
<evidence type="ECO:0000259" key="8">
    <source>
        <dbReference type="PROSITE" id="PS51880"/>
    </source>
</evidence>
<comment type="caution">
    <text evidence="9">The sequence shown here is derived from an EMBL/GenBank/DDBJ whole genome shotgun (WGS) entry which is preliminary data.</text>
</comment>
<evidence type="ECO:0000256" key="1">
    <source>
        <dbReference type="ARBA" id="ARBA00001946"/>
    </source>
</evidence>
<proteinExistence type="inferred from homology"/>
<comment type="cofactor">
    <cofactor evidence="1">
        <name>Mg(2+)</name>
        <dbReference type="ChEBI" id="CHEBI:18420"/>
    </cofactor>
</comment>
<dbReference type="Pfam" id="PF01926">
    <property type="entry name" value="MMR_HSR1"/>
    <property type="match status" value="1"/>
</dbReference>
<dbReference type="Gene3D" id="1.10.150.300">
    <property type="entry name" value="TGS-like domain"/>
    <property type="match status" value="1"/>
</dbReference>
<dbReference type="InterPro" id="IPR031167">
    <property type="entry name" value="G_OBG"/>
</dbReference>
<evidence type="ECO:0000256" key="4">
    <source>
        <dbReference type="ARBA" id="ARBA00022840"/>
    </source>
</evidence>
<dbReference type="GO" id="GO:0005737">
    <property type="term" value="C:cytoplasm"/>
    <property type="evidence" value="ECO:0007669"/>
    <property type="project" value="TreeGrafter"/>
</dbReference>
<keyword evidence="4 6" id="KW-0067">ATP-binding</keyword>
<feature type="binding site" evidence="6">
    <location>
        <begin position="11"/>
        <end position="16"/>
    </location>
    <ligand>
        <name>ATP</name>
        <dbReference type="ChEBI" id="CHEBI:30616"/>
    </ligand>
</feature>
<dbReference type="InterPro" id="IPR006073">
    <property type="entry name" value="GTP-bd"/>
</dbReference>
<feature type="domain" description="OBG-type G" evidence="7">
    <location>
        <begin position="2"/>
        <end position="256"/>
    </location>
</feature>
<evidence type="ECO:0000256" key="6">
    <source>
        <dbReference type="HAMAP-Rule" id="MF_00944"/>
    </source>
</evidence>
<dbReference type="PANTHER" id="PTHR23305:SF18">
    <property type="entry name" value="OBG-TYPE G DOMAIN-CONTAINING PROTEIN"/>
    <property type="match status" value="1"/>
</dbReference>
<dbReference type="InterPro" id="IPR041706">
    <property type="entry name" value="YchF_N"/>
</dbReference>
<dbReference type="EMBL" id="MFQE01000035">
    <property type="protein sequence ID" value="OGH71104.1"/>
    <property type="molecule type" value="Genomic_DNA"/>
</dbReference>
<comment type="function">
    <text evidence="6">ATPase that binds to both the 70S ribosome and the 50S ribosomal subunit in a nucleotide-independent manner.</text>
</comment>
<keyword evidence="3 6" id="KW-0547">Nucleotide-binding</keyword>
<dbReference type="PROSITE" id="PS51710">
    <property type="entry name" value="G_OBG"/>
    <property type="match status" value="1"/>
</dbReference>
<dbReference type="GO" id="GO:0043023">
    <property type="term" value="F:ribosomal large subunit binding"/>
    <property type="evidence" value="ECO:0007669"/>
    <property type="project" value="UniProtKB-UniRule"/>
</dbReference>
<dbReference type="Gene3D" id="3.10.20.30">
    <property type="match status" value="1"/>
</dbReference>
<dbReference type="AlphaFoldDB" id="A0A1F6MHI5"/>
<evidence type="ECO:0000259" key="7">
    <source>
        <dbReference type="PROSITE" id="PS51710"/>
    </source>
</evidence>
<evidence type="ECO:0000313" key="10">
    <source>
        <dbReference type="Proteomes" id="UP000177457"/>
    </source>
</evidence>
<gene>
    <name evidence="6" type="primary">ychF</name>
    <name evidence="9" type="ORF">A3C90_01355</name>
</gene>
<dbReference type="InterPro" id="IPR023192">
    <property type="entry name" value="TGS-like_dom_sf"/>
</dbReference>
<evidence type="ECO:0000256" key="5">
    <source>
        <dbReference type="ARBA" id="ARBA00022842"/>
    </source>
</evidence>
<dbReference type="PRINTS" id="PR00326">
    <property type="entry name" value="GTP1OBG"/>
</dbReference>
<dbReference type="InterPro" id="IPR012675">
    <property type="entry name" value="Beta-grasp_dom_sf"/>
</dbReference>
<dbReference type="GO" id="GO:0005524">
    <property type="term" value="F:ATP binding"/>
    <property type="evidence" value="ECO:0007669"/>
    <property type="project" value="UniProtKB-UniRule"/>
</dbReference>
<evidence type="ECO:0000313" key="9">
    <source>
        <dbReference type="EMBL" id="OGH71104.1"/>
    </source>
</evidence>
<evidence type="ECO:0000256" key="2">
    <source>
        <dbReference type="ARBA" id="ARBA00022723"/>
    </source>
</evidence>
<dbReference type="FunFam" id="3.10.20.30:FF:000001">
    <property type="entry name" value="Ribosome-binding ATPase YchF"/>
    <property type="match status" value="1"/>
</dbReference>
<accession>A0A1F6MHI5</accession>
<name>A0A1F6MHI5_9BACT</name>
<dbReference type="Pfam" id="PF06071">
    <property type="entry name" value="YchF-GTPase_C"/>
    <property type="match status" value="1"/>
</dbReference>
<dbReference type="PIRSF" id="PIRSF006641">
    <property type="entry name" value="CHP00092"/>
    <property type="match status" value="1"/>
</dbReference>
<reference evidence="9 10" key="1">
    <citation type="journal article" date="2016" name="Nat. Commun.">
        <title>Thousands of microbial genomes shed light on interconnected biogeochemical processes in an aquifer system.</title>
        <authorList>
            <person name="Anantharaman K."/>
            <person name="Brown C.T."/>
            <person name="Hug L.A."/>
            <person name="Sharon I."/>
            <person name="Castelle C.J."/>
            <person name="Probst A.J."/>
            <person name="Thomas B.C."/>
            <person name="Singh A."/>
            <person name="Wilkins M.J."/>
            <person name="Karaoz U."/>
            <person name="Brodie E.L."/>
            <person name="Williams K.H."/>
            <person name="Hubbard S.S."/>
            <person name="Banfield J.F."/>
        </authorList>
    </citation>
    <scope>NUCLEOTIDE SEQUENCE [LARGE SCALE GENOMIC DNA]</scope>
</reference>
<protein>
    <recommendedName>
        <fullName evidence="6">Ribosome-binding ATPase YchF</fullName>
    </recommendedName>
</protein>
<sequence>MLSLGIVGLPNVGKSTLFNALTRSKQANVQNYPFCTIEPNVGVVEVPDERLAKLAAVSKSKKIIPTAIEFVDIAGLVKGAAEGEGLGNKFLSHIREVDAIVQVVRAFEDPNITHVHNKVDPKEDADVINLELVLADWEAVAKRLESAKGKAKGVVPKDLALELALLERLSVHLESGKPARLLEYSDEEQPILKELHLLTMKPMMYVVNVNDQGLVINDYSDSLKELLINHYSLITVSARLEAELAELSAEDAKAYMVEVGLTESGLDKIIKAGYALLHLITYFTSGEPETRAWTVTRGTRGPDAAGVIHTDFVKGFIKADVVNWQDFVTFGGWSGIKGTGKLRLEGKEYVVQDGDVCYFHVSV</sequence>
<dbReference type="HAMAP" id="MF_00944">
    <property type="entry name" value="YchF_OLA1_ATPase"/>
    <property type="match status" value="1"/>
</dbReference>
<evidence type="ECO:0000256" key="3">
    <source>
        <dbReference type="ARBA" id="ARBA00022741"/>
    </source>
</evidence>
<dbReference type="SUPFAM" id="SSF81271">
    <property type="entry name" value="TGS-like"/>
    <property type="match status" value="1"/>
</dbReference>
<dbReference type="GO" id="GO:0005525">
    <property type="term" value="F:GTP binding"/>
    <property type="evidence" value="ECO:0007669"/>
    <property type="project" value="InterPro"/>
</dbReference>
<dbReference type="CDD" id="cd01900">
    <property type="entry name" value="YchF"/>
    <property type="match status" value="1"/>
</dbReference>
<dbReference type="GO" id="GO:0046872">
    <property type="term" value="F:metal ion binding"/>
    <property type="evidence" value="ECO:0007669"/>
    <property type="project" value="UniProtKB-KW"/>
</dbReference>
<keyword evidence="2" id="KW-0479">Metal-binding</keyword>
<dbReference type="NCBIfam" id="TIGR00092">
    <property type="entry name" value="redox-regulated ATPase YchF"/>
    <property type="match status" value="1"/>
</dbReference>
<dbReference type="STRING" id="1798683.A3C90_01355"/>
<dbReference type="Gene3D" id="3.40.50.300">
    <property type="entry name" value="P-loop containing nucleotide triphosphate hydrolases"/>
    <property type="match status" value="1"/>
</dbReference>
<comment type="similarity">
    <text evidence="6">Belongs to the TRAFAC class OBG-HflX-like GTPase superfamily. OBG GTPase family. YchF/OLA1 subfamily.</text>
</comment>
<feature type="domain" description="TGS" evidence="8">
    <location>
        <begin position="278"/>
        <end position="361"/>
    </location>
</feature>
<dbReference type="PANTHER" id="PTHR23305">
    <property type="entry name" value="OBG GTPASE FAMILY"/>
    <property type="match status" value="1"/>
</dbReference>
<dbReference type="PROSITE" id="PS51880">
    <property type="entry name" value="TGS"/>
    <property type="match status" value="1"/>
</dbReference>
<dbReference type="Proteomes" id="UP000177457">
    <property type="component" value="Unassembled WGS sequence"/>
</dbReference>
<dbReference type="SUPFAM" id="SSF52540">
    <property type="entry name" value="P-loop containing nucleoside triphosphate hydrolases"/>
    <property type="match status" value="1"/>
</dbReference>
<dbReference type="CDD" id="cd04867">
    <property type="entry name" value="TGS_YchF_OLA1"/>
    <property type="match status" value="1"/>
</dbReference>
<dbReference type="InterPro" id="IPR012676">
    <property type="entry name" value="TGS-like"/>
</dbReference>
<keyword evidence="5" id="KW-0460">Magnesium</keyword>
<dbReference type="GO" id="GO:0016887">
    <property type="term" value="F:ATP hydrolysis activity"/>
    <property type="evidence" value="ECO:0007669"/>
    <property type="project" value="UniProtKB-UniRule"/>
</dbReference>
<dbReference type="InterPro" id="IPR013029">
    <property type="entry name" value="YchF_C"/>
</dbReference>
<dbReference type="InterPro" id="IPR004396">
    <property type="entry name" value="ATPase_YchF/OLA1"/>
</dbReference>
<dbReference type="InterPro" id="IPR027417">
    <property type="entry name" value="P-loop_NTPase"/>
</dbReference>
<dbReference type="FunFam" id="1.10.150.300:FF:000001">
    <property type="entry name" value="Ribosome-binding ATPase YchF"/>
    <property type="match status" value="1"/>
</dbReference>